<dbReference type="InterPro" id="IPR051924">
    <property type="entry name" value="GST_Kappa/NadH"/>
</dbReference>
<sequence>MRLLLVTGLIHKKVTFMAHIDYFFATISPFTYLAGTGLEDIAQKHGATIAYKPMDLMTVFGRTGGVPPKDRHISRIEMRAQELPRQAKKRKLPLNLQPAFFPVNMAPSSYAVIAASNYGDGDLGALVHGFTRAVWAEEKDISQPEVIEACLKTAGFDPSLADKDMIGSAEQYAKNTEDAVAAGVFGAPFYITDKDQRFWGQDRLEDLDLVLSGAL</sequence>
<evidence type="ECO:0000313" key="4">
    <source>
        <dbReference type="EMBL" id="AII87619.1"/>
    </source>
</evidence>
<dbReference type="InterPro" id="IPR014440">
    <property type="entry name" value="HCCAis_GSTk"/>
</dbReference>
<dbReference type="Pfam" id="PF01323">
    <property type="entry name" value="DSBA"/>
    <property type="match status" value="1"/>
</dbReference>
<dbReference type="KEGG" id="ptp:RCA23_c20880"/>
<dbReference type="InterPro" id="IPR044087">
    <property type="entry name" value="NahD-like"/>
</dbReference>
<dbReference type="SUPFAM" id="SSF52833">
    <property type="entry name" value="Thioredoxin-like"/>
    <property type="match status" value="1"/>
</dbReference>
<dbReference type="InterPro" id="IPR001853">
    <property type="entry name" value="DSBA-like_thioredoxin_dom"/>
</dbReference>
<comment type="similarity">
    <text evidence="1">Belongs to the GST superfamily. NadH family.</text>
</comment>
<reference evidence="4 5" key="1">
    <citation type="journal article" date="2014" name="ISME J.">
        <title>Adaptation of an abundant Roseobacter RCA organism to pelagic systems revealed by genomic and transcriptomic analyses.</title>
        <authorList>
            <person name="Voget S."/>
            <person name="Wemheuer B."/>
            <person name="Brinkhoff T."/>
            <person name="Vollmers J."/>
            <person name="Dietrich S."/>
            <person name="Giebel H.A."/>
            <person name="Beardsley C."/>
            <person name="Sardemann C."/>
            <person name="Bakenhus I."/>
            <person name="Billerbeck S."/>
            <person name="Daniel R."/>
            <person name="Simon M."/>
        </authorList>
    </citation>
    <scope>NUCLEOTIDE SEQUENCE [LARGE SCALE GENOMIC DNA]</scope>
    <source>
        <strain evidence="4 5">RCA23</strain>
    </source>
</reference>
<comment type="catalytic activity">
    <reaction evidence="1">
        <text>2-hydroxychromene-2-carboxylate = (3E)-4-(2-hydroxyphenyl)-2-oxobut-3-enoate</text>
        <dbReference type="Rhea" id="RHEA:27401"/>
        <dbReference type="ChEBI" id="CHEBI:59350"/>
        <dbReference type="ChEBI" id="CHEBI:59353"/>
        <dbReference type="EC" id="5.99.1.4"/>
    </reaction>
</comment>
<dbReference type="GO" id="GO:0004602">
    <property type="term" value="F:glutathione peroxidase activity"/>
    <property type="evidence" value="ECO:0007669"/>
    <property type="project" value="TreeGrafter"/>
</dbReference>
<evidence type="ECO:0000259" key="3">
    <source>
        <dbReference type="Pfam" id="PF01323"/>
    </source>
</evidence>
<protein>
    <recommendedName>
        <fullName evidence="1">2-hydroxychromene-2-carboxylate isomerase</fullName>
        <ecNumber evidence="1">5.99.1.4</ecNumber>
    </recommendedName>
</protein>
<dbReference type="PANTHER" id="PTHR42943">
    <property type="entry name" value="GLUTATHIONE S-TRANSFERASE KAPPA"/>
    <property type="match status" value="1"/>
</dbReference>
<evidence type="ECO:0000256" key="2">
    <source>
        <dbReference type="PIRSR" id="PIRSR006386-1"/>
    </source>
</evidence>
<organism evidence="4 5">
    <name type="scientific">Planktomarina temperata RCA23</name>
    <dbReference type="NCBI Taxonomy" id="666509"/>
    <lineage>
        <taxon>Bacteria</taxon>
        <taxon>Pseudomonadati</taxon>
        <taxon>Pseudomonadota</taxon>
        <taxon>Alphaproteobacteria</taxon>
        <taxon>Rhodobacterales</taxon>
        <taxon>Paracoccaceae</taxon>
        <taxon>Planktomarina</taxon>
    </lineage>
</organism>
<dbReference type="CDD" id="cd03022">
    <property type="entry name" value="DsbA_HCCA_Iso"/>
    <property type="match status" value="1"/>
</dbReference>
<dbReference type="PANTHER" id="PTHR42943:SF2">
    <property type="entry name" value="GLUTATHIONE S-TRANSFERASE KAPPA 1"/>
    <property type="match status" value="1"/>
</dbReference>
<feature type="domain" description="DSBA-like thioredoxin" evidence="3">
    <location>
        <begin position="20"/>
        <end position="208"/>
    </location>
</feature>
<gene>
    <name evidence="4" type="ORF">RCA23_c20880</name>
</gene>
<dbReference type="Gene3D" id="3.40.30.10">
    <property type="entry name" value="Glutaredoxin"/>
    <property type="match status" value="1"/>
</dbReference>
<dbReference type="GO" id="GO:1901170">
    <property type="term" value="P:naphthalene catabolic process"/>
    <property type="evidence" value="ECO:0007669"/>
    <property type="project" value="InterPro"/>
</dbReference>
<name>A0AAN0RKD4_9RHOB</name>
<dbReference type="GO" id="GO:0004364">
    <property type="term" value="F:glutathione transferase activity"/>
    <property type="evidence" value="ECO:0007669"/>
    <property type="project" value="TreeGrafter"/>
</dbReference>
<accession>A0AAN0RKD4</accession>
<dbReference type="EC" id="5.99.1.4" evidence="1"/>
<dbReference type="PIRSF" id="PIRSF006386">
    <property type="entry name" value="HCCAis_GSTk"/>
    <property type="match status" value="1"/>
</dbReference>
<dbReference type="GO" id="GO:0006749">
    <property type="term" value="P:glutathione metabolic process"/>
    <property type="evidence" value="ECO:0007669"/>
    <property type="project" value="TreeGrafter"/>
</dbReference>
<evidence type="ECO:0000256" key="1">
    <source>
        <dbReference type="PIRNR" id="PIRNR006386"/>
    </source>
</evidence>
<feature type="active site" description="Nucleophile" evidence="2">
    <location>
        <position position="28"/>
    </location>
</feature>
<proteinExistence type="inferred from homology"/>
<evidence type="ECO:0000313" key="5">
    <source>
        <dbReference type="Proteomes" id="UP000028680"/>
    </source>
</evidence>
<dbReference type="AlphaFoldDB" id="A0AAN0RKD4"/>
<keyword evidence="1" id="KW-0413">Isomerase</keyword>
<dbReference type="EMBL" id="CP003984">
    <property type="protein sequence ID" value="AII87619.1"/>
    <property type="molecule type" value="Genomic_DNA"/>
</dbReference>
<dbReference type="GO" id="GO:0018845">
    <property type="term" value="F:2-hydroxychromene-2-carboxylate isomerase activity"/>
    <property type="evidence" value="ECO:0007669"/>
    <property type="project" value="UniProtKB-UniRule"/>
</dbReference>
<dbReference type="Proteomes" id="UP000028680">
    <property type="component" value="Chromosome"/>
</dbReference>
<dbReference type="InterPro" id="IPR036249">
    <property type="entry name" value="Thioredoxin-like_sf"/>
</dbReference>
<keyword evidence="5" id="KW-1185">Reference proteome</keyword>